<dbReference type="EMBL" id="MZGV01000007">
    <property type="protein sequence ID" value="OPJ63824.1"/>
    <property type="molecule type" value="Genomic_DNA"/>
</dbReference>
<keyword evidence="4" id="KW-1185">Reference proteome</keyword>
<evidence type="ECO:0000256" key="1">
    <source>
        <dbReference type="ARBA" id="ARBA00006226"/>
    </source>
</evidence>
<protein>
    <submittedName>
        <fullName evidence="3">Plasmid stabilization system protein</fullName>
    </submittedName>
</protein>
<dbReference type="RefSeq" id="WP_079422434.1">
    <property type="nucleotide sequence ID" value="NZ_MZGV01000007.1"/>
</dbReference>
<proteinExistence type="inferred from homology"/>
<dbReference type="STRING" id="1450648.CLORY_10080"/>
<comment type="caution">
    <text evidence="3">The sequence shown here is derived from an EMBL/GenBank/DDBJ whole genome shotgun (WGS) entry which is preliminary data.</text>
</comment>
<reference evidence="3 4" key="1">
    <citation type="submission" date="2017-03" db="EMBL/GenBank/DDBJ databases">
        <title>Genome sequence of Clostridium oryzae DSM 28571.</title>
        <authorList>
            <person name="Poehlein A."/>
            <person name="Daniel R."/>
        </authorList>
    </citation>
    <scope>NUCLEOTIDE SEQUENCE [LARGE SCALE GENOMIC DNA]</scope>
    <source>
        <strain evidence="3 4">DSM 28571</strain>
    </source>
</reference>
<evidence type="ECO:0000313" key="4">
    <source>
        <dbReference type="Proteomes" id="UP000190080"/>
    </source>
</evidence>
<dbReference type="OrthoDB" id="9806083at2"/>
<dbReference type="Proteomes" id="UP000190080">
    <property type="component" value="Unassembled WGS sequence"/>
</dbReference>
<dbReference type="AlphaFoldDB" id="A0A1V4IVL4"/>
<accession>A0A1V4IVL4</accession>
<dbReference type="Gene3D" id="3.30.2310.20">
    <property type="entry name" value="RelE-like"/>
    <property type="match status" value="1"/>
</dbReference>
<evidence type="ECO:0000256" key="2">
    <source>
        <dbReference type="ARBA" id="ARBA00022649"/>
    </source>
</evidence>
<name>A0A1V4IVL4_9CLOT</name>
<dbReference type="InterPro" id="IPR051803">
    <property type="entry name" value="TA_system_RelE-like_toxin"/>
</dbReference>
<dbReference type="InterPro" id="IPR035093">
    <property type="entry name" value="RelE/ParE_toxin_dom_sf"/>
</dbReference>
<keyword evidence="2" id="KW-1277">Toxin-antitoxin system</keyword>
<comment type="similarity">
    <text evidence="1">Belongs to the RelE toxin family.</text>
</comment>
<evidence type="ECO:0000313" key="3">
    <source>
        <dbReference type="EMBL" id="OPJ63824.1"/>
    </source>
</evidence>
<gene>
    <name evidence="3" type="ORF">CLORY_10080</name>
</gene>
<dbReference type="InterPro" id="IPR007712">
    <property type="entry name" value="RelE/ParE_toxin"/>
</dbReference>
<dbReference type="PANTHER" id="PTHR33755">
    <property type="entry name" value="TOXIN PARE1-RELATED"/>
    <property type="match status" value="1"/>
</dbReference>
<dbReference type="Pfam" id="PF05016">
    <property type="entry name" value="ParE_toxin"/>
    <property type="match status" value="1"/>
</dbReference>
<sequence>MAKVEYSPMALEDLKDIRDYILSNFGDNVAKRILKKITSDIRRLEQYPVLGVDLGKIIDVPTEYRYIFSEKNYVFYHLEFDKIRIVRVLSEQQDYIKQLFGINSESEKEN</sequence>
<organism evidence="3 4">
    <name type="scientific">Clostridium oryzae</name>
    <dbReference type="NCBI Taxonomy" id="1450648"/>
    <lineage>
        <taxon>Bacteria</taxon>
        <taxon>Bacillati</taxon>
        <taxon>Bacillota</taxon>
        <taxon>Clostridia</taxon>
        <taxon>Eubacteriales</taxon>
        <taxon>Clostridiaceae</taxon>
        <taxon>Clostridium</taxon>
    </lineage>
</organism>